<dbReference type="InterPro" id="IPR006076">
    <property type="entry name" value="FAD-dep_OxRdtase"/>
</dbReference>
<dbReference type="AlphaFoldDB" id="A0A6A6D5C5"/>
<dbReference type="GO" id="GO:0051698">
    <property type="term" value="F:saccharopine oxidase activity"/>
    <property type="evidence" value="ECO:0007669"/>
    <property type="project" value="TreeGrafter"/>
</dbReference>
<keyword evidence="6" id="KW-0812">Transmembrane</keyword>
<accession>A0A6A6D5C5</accession>
<evidence type="ECO:0000256" key="2">
    <source>
        <dbReference type="ARBA" id="ARBA00010989"/>
    </source>
</evidence>
<keyword evidence="6" id="KW-1133">Transmembrane helix</keyword>
<name>A0A6A6D5C5_9PEZI</name>
<keyword evidence="9" id="KW-1185">Reference proteome</keyword>
<evidence type="ECO:0000256" key="6">
    <source>
        <dbReference type="SAM" id="Phobius"/>
    </source>
</evidence>
<keyword evidence="5" id="KW-0560">Oxidoreductase</keyword>
<protein>
    <submittedName>
        <fullName evidence="8">FAD dependent oxidoreductase</fullName>
    </submittedName>
</protein>
<dbReference type="OrthoDB" id="2219495at2759"/>
<evidence type="ECO:0000313" key="8">
    <source>
        <dbReference type="EMBL" id="KAF2174624.1"/>
    </source>
</evidence>
<dbReference type="Gene3D" id="3.30.9.10">
    <property type="entry name" value="D-Amino Acid Oxidase, subunit A, domain 2"/>
    <property type="match status" value="1"/>
</dbReference>
<dbReference type="Pfam" id="PF01266">
    <property type="entry name" value="DAO"/>
    <property type="match status" value="1"/>
</dbReference>
<dbReference type="GO" id="GO:0050660">
    <property type="term" value="F:flavin adenine dinucleotide binding"/>
    <property type="evidence" value="ECO:0007669"/>
    <property type="project" value="InterPro"/>
</dbReference>
<dbReference type="GO" id="GO:0008115">
    <property type="term" value="F:sarcosine oxidase activity"/>
    <property type="evidence" value="ECO:0007669"/>
    <property type="project" value="TreeGrafter"/>
</dbReference>
<evidence type="ECO:0000256" key="4">
    <source>
        <dbReference type="ARBA" id="ARBA00022827"/>
    </source>
</evidence>
<keyword evidence="4" id="KW-0274">FAD</keyword>
<sequence length="392" mass="43647">METKSQNEQRLHYAVVGGGIFGASTALALKREFPDARISLFKGTHASTASRDINKVIRMAYPDEDYVKFAGQAMKRWETESPYCEFYYRTSWVQVRGEDGNENIYTGPKDKKISTDELLRITGSREEPILGAGEELWLNEDIGYVDSDLALEAVIGEASRLGVTLEEKSVTRLVVDERGTCQGVEVGGHAVTAEETIVAAGAWTPGLLKKSNIRLFEDENKERNFFNVTAVGVATLALGDEEFEQLKSMPILVTNTGEVMPSKKHRVLKMTTPHTFSIDHPDKLGERDIDVGPNRDVLEKMLPQFAGRELQACVCPDLLTPLQHPVVDRAPYNQGLHLAVGGSYHSYKFLPIIGGMVVRHIRGEEDQLLNRWRLERSSKGVAVHPSVVPKTR</sequence>
<dbReference type="PANTHER" id="PTHR10961">
    <property type="entry name" value="PEROXISOMAL SARCOSINE OXIDASE"/>
    <property type="match status" value="1"/>
</dbReference>
<dbReference type="InterPro" id="IPR045170">
    <property type="entry name" value="MTOX"/>
</dbReference>
<comment type="cofactor">
    <cofactor evidence="1">
        <name>FAD</name>
        <dbReference type="ChEBI" id="CHEBI:57692"/>
    </cofactor>
</comment>
<dbReference type="SUPFAM" id="SSF51905">
    <property type="entry name" value="FAD/NAD(P)-binding domain"/>
    <property type="match status" value="1"/>
</dbReference>
<feature type="domain" description="FAD dependent oxidoreductase" evidence="7">
    <location>
        <begin position="13"/>
        <end position="358"/>
    </location>
</feature>
<keyword evidence="3" id="KW-0285">Flavoprotein</keyword>
<evidence type="ECO:0000256" key="3">
    <source>
        <dbReference type="ARBA" id="ARBA00022630"/>
    </source>
</evidence>
<dbReference type="EMBL" id="ML994807">
    <property type="protein sequence ID" value="KAF2174624.1"/>
    <property type="molecule type" value="Genomic_DNA"/>
</dbReference>
<keyword evidence="6" id="KW-0472">Membrane</keyword>
<gene>
    <name evidence="8" type="ORF">K469DRAFT_705805</name>
</gene>
<proteinExistence type="inferred from homology"/>
<dbReference type="Gene3D" id="3.50.50.60">
    <property type="entry name" value="FAD/NAD(P)-binding domain"/>
    <property type="match status" value="1"/>
</dbReference>
<evidence type="ECO:0000313" key="9">
    <source>
        <dbReference type="Proteomes" id="UP000800200"/>
    </source>
</evidence>
<organism evidence="8 9">
    <name type="scientific">Zopfia rhizophila CBS 207.26</name>
    <dbReference type="NCBI Taxonomy" id="1314779"/>
    <lineage>
        <taxon>Eukaryota</taxon>
        <taxon>Fungi</taxon>
        <taxon>Dikarya</taxon>
        <taxon>Ascomycota</taxon>
        <taxon>Pezizomycotina</taxon>
        <taxon>Dothideomycetes</taxon>
        <taxon>Dothideomycetes incertae sedis</taxon>
        <taxon>Zopfiaceae</taxon>
        <taxon>Zopfia</taxon>
    </lineage>
</organism>
<dbReference type="PANTHER" id="PTHR10961:SF37">
    <property type="entry name" value="FAD DEPENDENT OXIDOREDUCTASE DOMAIN-CONTAINING PROTEIN"/>
    <property type="match status" value="1"/>
</dbReference>
<comment type="similarity">
    <text evidence="2">Belongs to the MSOX/MTOX family.</text>
</comment>
<feature type="transmembrane region" description="Helical" evidence="6">
    <location>
        <begin position="12"/>
        <end position="29"/>
    </location>
</feature>
<reference evidence="8" key="1">
    <citation type="journal article" date="2020" name="Stud. Mycol.">
        <title>101 Dothideomycetes genomes: a test case for predicting lifestyles and emergence of pathogens.</title>
        <authorList>
            <person name="Haridas S."/>
            <person name="Albert R."/>
            <person name="Binder M."/>
            <person name="Bloem J."/>
            <person name="Labutti K."/>
            <person name="Salamov A."/>
            <person name="Andreopoulos B."/>
            <person name="Baker S."/>
            <person name="Barry K."/>
            <person name="Bills G."/>
            <person name="Bluhm B."/>
            <person name="Cannon C."/>
            <person name="Castanera R."/>
            <person name="Culley D."/>
            <person name="Daum C."/>
            <person name="Ezra D."/>
            <person name="Gonzalez J."/>
            <person name="Henrissat B."/>
            <person name="Kuo A."/>
            <person name="Liang C."/>
            <person name="Lipzen A."/>
            <person name="Lutzoni F."/>
            <person name="Magnuson J."/>
            <person name="Mondo S."/>
            <person name="Nolan M."/>
            <person name="Ohm R."/>
            <person name="Pangilinan J."/>
            <person name="Park H.-J."/>
            <person name="Ramirez L."/>
            <person name="Alfaro M."/>
            <person name="Sun H."/>
            <person name="Tritt A."/>
            <person name="Yoshinaga Y."/>
            <person name="Zwiers L.-H."/>
            <person name="Turgeon B."/>
            <person name="Goodwin S."/>
            <person name="Spatafora J."/>
            <person name="Crous P."/>
            <person name="Grigoriev I."/>
        </authorList>
    </citation>
    <scope>NUCLEOTIDE SEQUENCE</scope>
    <source>
        <strain evidence="8">CBS 207.26</strain>
    </source>
</reference>
<evidence type="ECO:0000259" key="7">
    <source>
        <dbReference type="Pfam" id="PF01266"/>
    </source>
</evidence>
<evidence type="ECO:0000256" key="5">
    <source>
        <dbReference type="ARBA" id="ARBA00023002"/>
    </source>
</evidence>
<dbReference type="InterPro" id="IPR036188">
    <property type="entry name" value="FAD/NAD-bd_sf"/>
</dbReference>
<dbReference type="Proteomes" id="UP000800200">
    <property type="component" value="Unassembled WGS sequence"/>
</dbReference>
<evidence type="ECO:0000256" key="1">
    <source>
        <dbReference type="ARBA" id="ARBA00001974"/>
    </source>
</evidence>